<name>A0A0D8XZJ0_DICVI</name>
<dbReference type="OrthoDB" id="8061355at2759"/>
<sequence length="274" mass="32043">MPAIYNDQKARLNIIEALLHRRAKILYAPNVDVVQKVIHKANESFAFIHQLNIFARLVTDFVKKSDAKSLNTTEVISQSSIEFMKWYYGTTHPLRFLIRGLYNFNRTEVIEKWNLLVEETSLNATLPSFIGVVFNNINEKDTSLGPVVTYKIRQKPDFIPTTRATHDKFTAFFGPRIWDDLYYSYGFLWLQDVIERSIISAITGITFVEPGAGIEEMAFPCFRYDRYCNRLEWTGLLFGCRGFFPYYHRLRSPIPSMLFYYSVMKPYFDPPAFL</sequence>
<reference evidence="1 2" key="1">
    <citation type="submission" date="2013-11" db="EMBL/GenBank/DDBJ databases">
        <title>Draft genome of the bovine lungworm Dictyocaulus viviparus.</title>
        <authorList>
            <person name="Mitreva M."/>
        </authorList>
    </citation>
    <scope>NUCLEOTIDE SEQUENCE [LARGE SCALE GENOMIC DNA]</scope>
    <source>
        <strain evidence="1 2">HannoverDv2000</strain>
    </source>
</reference>
<gene>
    <name evidence="1" type="ORF">DICVIV_06155</name>
</gene>
<protein>
    <submittedName>
        <fullName evidence="1">Uncharacterized protein</fullName>
    </submittedName>
</protein>
<dbReference type="AlphaFoldDB" id="A0A0D8XZJ0"/>
<dbReference type="STRING" id="29172.A0A0D8XZJ0"/>
<keyword evidence="2" id="KW-1185">Reference proteome</keyword>
<dbReference type="Proteomes" id="UP000053766">
    <property type="component" value="Unassembled WGS sequence"/>
</dbReference>
<evidence type="ECO:0000313" key="1">
    <source>
        <dbReference type="EMBL" id="KJH47746.1"/>
    </source>
</evidence>
<evidence type="ECO:0000313" key="2">
    <source>
        <dbReference type="Proteomes" id="UP000053766"/>
    </source>
</evidence>
<proteinExistence type="predicted"/>
<reference evidence="2" key="2">
    <citation type="journal article" date="2016" name="Sci. Rep.">
        <title>Dictyocaulus viviparus genome, variome and transcriptome elucidate lungworm biology and support future intervention.</title>
        <authorList>
            <person name="McNulty S.N."/>
            <person name="Strube C."/>
            <person name="Rosa B.A."/>
            <person name="Martin J.C."/>
            <person name="Tyagi R."/>
            <person name="Choi Y.J."/>
            <person name="Wang Q."/>
            <person name="Hallsworth Pepin K."/>
            <person name="Zhang X."/>
            <person name="Ozersky P."/>
            <person name="Wilson R.K."/>
            <person name="Sternberg P.W."/>
            <person name="Gasser R.B."/>
            <person name="Mitreva M."/>
        </authorList>
    </citation>
    <scope>NUCLEOTIDE SEQUENCE [LARGE SCALE GENOMIC DNA]</scope>
    <source>
        <strain evidence="2">HannoverDv2000</strain>
    </source>
</reference>
<dbReference type="EMBL" id="KN716294">
    <property type="protein sequence ID" value="KJH47746.1"/>
    <property type="molecule type" value="Genomic_DNA"/>
</dbReference>
<organism evidence="1 2">
    <name type="scientific">Dictyocaulus viviparus</name>
    <name type="common">Bovine lungworm</name>
    <dbReference type="NCBI Taxonomy" id="29172"/>
    <lineage>
        <taxon>Eukaryota</taxon>
        <taxon>Metazoa</taxon>
        <taxon>Ecdysozoa</taxon>
        <taxon>Nematoda</taxon>
        <taxon>Chromadorea</taxon>
        <taxon>Rhabditida</taxon>
        <taxon>Rhabditina</taxon>
        <taxon>Rhabditomorpha</taxon>
        <taxon>Strongyloidea</taxon>
        <taxon>Metastrongylidae</taxon>
        <taxon>Dictyocaulus</taxon>
    </lineage>
</organism>
<accession>A0A0D8XZJ0</accession>